<evidence type="ECO:0000313" key="2">
    <source>
        <dbReference type="EMBL" id="PAU76084.1"/>
    </source>
</evidence>
<evidence type="ECO:0000256" key="1">
    <source>
        <dbReference type="SAM" id="SignalP"/>
    </source>
</evidence>
<feature type="chain" id="PRO_5012381021" description="Egg lysin (Sperm-lysin)" evidence="1">
    <location>
        <begin position="24"/>
        <end position="151"/>
    </location>
</feature>
<protein>
    <recommendedName>
        <fullName evidence="4">Egg lysin (Sperm-lysin)</fullName>
    </recommendedName>
</protein>
<dbReference type="AlphaFoldDB" id="A0A2A2EUD3"/>
<dbReference type="Proteomes" id="UP000217771">
    <property type="component" value="Unassembled WGS sequence"/>
</dbReference>
<feature type="signal peptide" evidence="1">
    <location>
        <begin position="1"/>
        <end position="23"/>
    </location>
</feature>
<keyword evidence="1" id="KW-0732">Signal</keyword>
<dbReference type="PROSITE" id="PS51257">
    <property type="entry name" value="PROKAR_LIPOPROTEIN"/>
    <property type="match status" value="1"/>
</dbReference>
<dbReference type="RefSeq" id="WP_095621553.1">
    <property type="nucleotide sequence ID" value="NZ_NSKB01000005.1"/>
</dbReference>
<keyword evidence="3" id="KW-1185">Reference proteome</keyword>
<evidence type="ECO:0000313" key="3">
    <source>
        <dbReference type="Proteomes" id="UP000217771"/>
    </source>
</evidence>
<gene>
    <name evidence="2" type="ORF">CK498_14370</name>
</gene>
<sequence>MKMKAVILLAVALLVSGCTIHQKVEPVQIDSGHRLCIVENPAVREGFLAEFSSTLDHKNIAYEIVDESAVAASCEWVARYTANWSWDLALYMSYAEIKIYRNGNLDGEAIYDSRRGGGNMNKFIDAESKIRELVDQLLNIKMASIFRSNIG</sequence>
<proteinExistence type="predicted"/>
<dbReference type="NCBIfam" id="NF040519">
    <property type="entry name" value="Sbal_3080_fam"/>
    <property type="match status" value="1"/>
</dbReference>
<reference evidence="2 3" key="1">
    <citation type="submission" date="2017-08" db="EMBL/GenBank/DDBJ databases">
        <title>Halomonas alkalisoli sp. nov., isolated from saline alkaline soil.</title>
        <authorList>
            <person name="Wang D."/>
            <person name="Zhang G."/>
        </authorList>
    </citation>
    <scope>NUCLEOTIDE SEQUENCE [LARGE SCALE GENOMIC DNA]</scope>
    <source>
        <strain evidence="2 3">WRN001</strain>
    </source>
</reference>
<name>A0A2A2EUD3_9GAMM</name>
<evidence type="ECO:0008006" key="4">
    <source>
        <dbReference type="Google" id="ProtNLM"/>
    </source>
</evidence>
<comment type="caution">
    <text evidence="2">The sequence shown here is derived from an EMBL/GenBank/DDBJ whole genome shotgun (WGS) entry which is preliminary data.</text>
</comment>
<accession>A0A2A2EUD3</accession>
<dbReference type="EMBL" id="NSKB01000005">
    <property type="protein sequence ID" value="PAU76084.1"/>
    <property type="molecule type" value="Genomic_DNA"/>
</dbReference>
<organism evidence="2 3">
    <name type="scientific">Halomonas salipaludis</name>
    <dbReference type="NCBI Taxonomy" id="2032625"/>
    <lineage>
        <taxon>Bacteria</taxon>
        <taxon>Pseudomonadati</taxon>
        <taxon>Pseudomonadota</taxon>
        <taxon>Gammaproteobacteria</taxon>
        <taxon>Oceanospirillales</taxon>
        <taxon>Halomonadaceae</taxon>
        <taxon>Halomonas</taxon>
    </lineage>
</organism>